<evidence type="ECO:0000256" key="3">
    <source>
        <dbReference type="ARBA" id="ARBA00038452"/>
    </source>
</evidence>
<evidence type="ECO:0000259" key="8">
    <source>
        <dbReference type="PROSITE" id="PS50908"/>
    </source>
</evidence>
<dbReference type="KEGG" id="som:SOMG_04012"/>
<keyword evidence="4" id="KW-0862">Zinc</keyword>
<dbReference type="GO" id="GO:0035591">
    <property type="term" value="F:signaling adaptor activity"/>
    <property type="evidence" value="ECO:0007669"/>
    <property type="project" value="TreeGrafter"/>
</dbReference>
<dbReference type="InterPro" id="IPR006575">
    <property type="entry name" value="RWD_dom"/>
</dbReference>
<proteinExistence type="inferred from homology"/>
<dbReference type="InterPro" id="IPR001841">
    <property type="entry name" value="Znf_RING"/>
</dbReference>
<evidence type="ECO:0000313" key="10">
    <source>
        <dbReference type="Proteomes" id="UP001212411"/>
    </source>
</evidence>
<dbReference type="EMBL" id="CP115612">
    <property type="protein sequence ID" value="WBW73455.1"/>
    <property type="molecule type" value="Genomic_DNA"/>
</dbReference>
<dbReference type="InterPro" id="IPR036322">
    <property type="entry name" value="WD40_repeat_dom_sf"/>
</dbReference>
<dbReference type="SMART" id="SM00591">
    <property type="entry name" value="RWD"/>
    <property type="match status" value="1"/>
</dbReference>
<evidence type="ECO:0000256" key="1">
    <source>
        <dbReference type="ARBA" id="ARBA00022574"/>
    </source>
</evidence>
<keyword evidence="9" id="KW-0436">Ligase</keyword>
<feature type="compositionally biased region" description="Polar residues" evidence="6">
    <location>
        <begin position="586"/>
        <end position="597"/>
    </location>
</feature>
<comment type="similarity">
    <text evidence="3">Belongs to the WD repeat WDR59 family.</text>
</comment>
<feature type="compositionally biased region" description="Polar residues" evidence="6">
    <location>
        <begin position="25"/>
        <end position="47"/>
    </location>
</feature>
<feature type="domain" description="RING-type" evidence="7">
    <location>
        <begin position="1256"/>
        <end position="1297"/>
    </location>
</feature>
<dbReference type="GO" id="GO:0008270">
    <property type="term" value="F:zinc ion binding"/>
    <property type="evidence" value="ECO:0007669"/>
    <property type="project" value="UniProtKB-KW"/>
</dbReference>
<dbReference type="Gene3D" id="2.130.10.10">
    <property type="entry name" value="YVTN repeat-like/Quinoprotein amine dehydrogenase"/>
    <property type="match status" value="2"/>
</dbReference>
<evidence type="ECO:0000256" key="6">
    <source>
        <dbReference type="SAM" id="MobiDB-lite"/>
    </source>
</evidence>
<evidence type="ECO:0000256" key="5">
    <source>
        <dbReference type="PROSITE-ProRule" id="PRU00221"/>
    </source>
</evidence>
<dbReference type="GO" id="GO:0016874">
    <property type="term" value="F:ligase activity"/>
    <property type="evidence" value="ECO:0007669"/>
    <property type="project" value="UniProtKB-KW"/>
</dbReference>
<dbReference type="InterPro" id="IPR001680">
    <property type="entry name" value="WD40_rpt"/>
</dbReference>
<dbReference type="GO" id="GO:0035859">
    <property type="term" value="C:Seh1-associated complex"/>
    <property type="evidence" value="ECO:0007669"/>
    <property type="project" value="TreeGrafter"/>
</dbReference>
<dbReference type="PROSITE" id="PS50908">
    <property type="entry name" value="RWD"/>
    <property type="match status" value="1"/>
</dbReference>
<accession>A0AAE9WC20</accession>
<dbReference type="PROSITE" id="PS50089">
    <property type="entry name" value="ZF_RING_2"/>
    <property type="match status" value="1"/>
</dbReference>
<feature type="region of interest" description="Disordered" evidence="6">
    <location>
        <begin position="1"/>
        <end position="142"/>
    </location>
</feature>
<feature type="compositionally biased region" description="Basic and acidic residues" evidence="6">
    <location>
        <begin position="95"/>
        <end position="107"/>
    </location>
</feature>
<dbReference type="PROSITE" id="PS50082">
    <property type="entry name" value="WD_REPEATS_2"/>
    <property type="match status" value="1"/>
</dbReference>
<dbReference type="GO" id="GO:0034198">
    <property type="term" value="P:cellular response to amino acid starvation"/>
    <property type="evidence" value="ECO:0007669"/>
    <property type="project" value="TreeGrafter"/>
</dbReference>
<dbReference type="PANTHER" id="PTHR46170">
    <property type="entry name" value="GATOR COMPLEX PROTEIN WDR59"/>
    <property type="match status" value="1"/>
</dbReference>
<feature type="compositionally biased region" description="Polar residues" evidence="6">
    <location>
        <begin position="110"/>
        <end position="142"/>
    </location>
</feature>
<feature type="compositionally biased region" description="Polar residues" evidence="6">
    <location>
        <begin position="156"/>
        <end position="182"/>
    </location>
</feature>
<organism evidence="9 10">
    <name type="scientific">Schizosaccharomyces osmophilus</name>
    <dbReference type="NCBI Taxonomy" id="2545709"/>
    <lineage>
        <taxon>Eukaryota</taxon>
        <taxon>Fungi</taxon>
        <taxon>Dikarya</taxon>
        <taxon>Ascomycota</taxon>
        <taxon>Taphrinomycotina</taxon>
        <taxon>Schizosaccharomycetes</taxon>
        <taxon>Schizosaccharomycetales</taxon>
        <taxon>Schizosaccharomycetaceae</taxon>
        <taxon>Schizosaccharomyces</taxon>
    </lineage>
</organism>
<dbReference type="InterPro" id="IPR049566">
    <property type="entry name" value="WDR59_RTC1-like_RING_Znf"/>
</dbReference>
<dbReference type="PROSITE" id="PS50294">
    <property type="entry name" value="WD_REPEATS_REGION"/>
    <property type="match status" value="1"/>
</dbReference>
<dbReference type="GeneID" id="80877488"/>
<reference evidence="9 10" key="1">
    <citation type="journal article" date="2023" name="G3 (Bethesda)">
        <title>A high-quality reference genome for the fission yeast Schizosaccharomyces osmophilus.</title>
        <authorList>
            <person name="Jia G.S."/>
            <person name="Zhang W.C."/>
            <person name="Liang Y."/>
            <person name="Liu X.H."/>
            <person name="Rhind N."/>
            <person name="Pidoux A."/>
            <person name="Brysch-Herzberg M."/>
            <person name="Du L.L."/>
        </authorList>
    </citation>
    <scope>NUCLEOTIDE SEQUENCE [LARGE SCALE GENOMIC DNA]</scope>
    <source>
        <strain evidence="9 10">CBS 15793</strain>
    </source>
</reference>
<dbReference type="GO" id="GO:1904263">
    <property type="term" value="P:positive regulation of TORC1 signaling"/>
    <property type="evidence" value="ECO:0007669"/>
    <property type="project" value="TreeGrafter"/>
</dbReference>
<sequence length="1310" mass="147622">MESSSPSMSDEHSMSLGVSPKFHTAATSSINEQNEWSNADNDRNSPGGNEPIYMKEPESHNEFLGNESIPAHNSVGSSSADVSKIPAYDFQSSVRSDERNSEFEKRSMKLKQNSSTSFANLSGSDRSETNLPPTSTLTSVYSSPVQQYSLKSRQSFFSRNPSNDRQNANSDSTLVVPQTEENSPPILGQPQENDSNLGLYGSSTFNRQLSIQVNQPVGAMSLSPCGRDVALASRNGLLVIDLDNPYNPPRMLRHSTPWEVADAQWNVHAARDQWVVTTLNQKTIVWNLALPNANAIEFMLHGHTRAVTDMNWHRQYPDILATSSIDSSVHCWDLRTPRFPVNSFYDWHNGATQVKWNYRNPHVLASSHGRFVHIWDDRYGSGPLHTIQTSGSITKINGLEFNKVSETRLLTCAMDRTVKFWDYSKSTIEPEHLITTDAPVWKARFTPFGEGVMLMPQRGDNSVHLYDVRNLNEGGPRPVHTFSGHTDLVKEFLWRCRGEDVFDKDNRDFQLVTWSKDRYVRLWPISKDVLQSTGHDPSKPVPFRLPRYGAKYRTYAREPIKECVKPNEKESDSLEVLNKERMTDFSTETGNSLQGESSIGFAPNVSRKRQKNTNGPSNAGFMTRSTKLQDNLTPLNWLRGISMGRQGNADWEVPQNLGEELSWIGQKYGNVNFEEIDVAQRKCRISLNAPLLPEGAFTFIRLRIQLPLGYPVSASPIFHLEKSSAFSDEQFNHILSTLNLISSHCITSKKPCMDGCLSFLSGESTTEDVWKLKEIDEDSDTSSESSDGFVENFPSISDFRGGDRGLSHIKQNIPLPKTCAAIFCNDTLVCFFTTQRENTSGHTSINRENHGRQKLFESFGVLNANSITESDSANFDEDPSFAQVGSTDSDEDFIWNVDEANTGNLVFPKYRNSLGINNINSNNSFFGSQLAPRDMFTTNRLSSKGSTKRSIGTNKTTVETRHLVKFFDMSATLPTKKHLAAEYVIFGKKVEICKRNAQVAKAFGHLHLMNSWLFVGRMLKLLDLKNKSKDIGARTYWFENGLFLKTVQSFLNYYITQENLQMLAMLSCVLDEPELYSENKRLIKRSKKPVSAKSDTTIMNKSSGKLASKSEKVEKMSSQSLARILAKPEKKFSDGNSVYSLGKEGSVPMKKTWVVQVRPEADGRNEKVNTKEEEVFWRLHVCFSFWRSSYAGLLDQWGFNIPKLELLKLNAVCEKDGGDHSDHGAPDMLTTSQLQASVASTKMKKKERKAKVDERCSFCNLSIRGLSNVCNSCLHAIHEECFYEWYSAEDTMTQYCPSSCGCHCQYLKPE</sequence>
<evidence type="ECO:0000259" key="7">
    <source>
        <dbReference type="PROSITE" id="PS50089"/>
    </source>
</evidence>
<keyword evidence="1 5" id="KW-0853">WD repeat</keyword>
<keyword evidence="4" id="KW-0863">Zinc-finger</keyword>
<dbReference type="InterPro" id="IPR015943">
    <property type="entry name" value="WD40/YVTN_repeat-like_dom_sf"/>
</dbReference>
<gene>
    <name evidence="9" type="primary">sea3</name>
    <name evidence="9" type="ORF">SOMG_04012</name>
</gene>
<dbReference type="Proteomes" id="UP001212411">
    <property type="component" value="Chromosome 2"/>
</dbReference>
<feature type="domain" description="RWD" evidence="8">
    <location>
        <begin position="659"/>
        <end position="767"/>
    </location>
</feature>
<dbReference type="Pfam" id="PF00400">
    <property type="entry name" value="WD40"/>
    <property type="match status" value="2"/>
</dbReference>
<dbReference type="GO" id="GO:0005774">
    <property type="term" value="C:vacuolar membrane"/>
    <property type="evidence" value="ECO:0007669"/>
    <property type="project" value="TreeGrafter"/>
</dbReference>
<dbReference type="RefSeq" id="XP_056037698.1">
    <property type="nucleotide sequence ID" value="XM_056182799.1"/>
</dbReference>
<protein>
    <submittedName>
        <fullName evidence="9">GATOR2-SEACAT complex/GATOR1-SEACIT GTPase complex ubiquitin-protein ligase E3 subunit Sea3</fullName>
    </submittedName>
</protein>
<dbReference type="CDD" id="cd16488">
    <property type="entry name" value="mRING-H2-C3H3C2_Mio-like"/>
    <property type="match status" value="1"/>
</dbReference>
<feature type="region of interest" description="Disordered" evidence="6">
    <location>
        <begin position="586"/>
        <end position="623"/>
    </location>
</feature>
<name>A0AAE9WC20_9SCHI</name>
<evidence type="ECO:0000256" key="4">
    <source>
        <dbReference type="PROSITE-ProRule" id="PRU00175"/>
    </source>
</evidence>
<dbReference type="SUPFAM" id="SSF50978">
    <property type="entry name" value="WD40 repeat-like"/>
    <property type="match status" value="1"/>
</dbReference>
<dbReference type="PANTHER" id="PTHR46170:SF1">
    <property type="entry name" value="GATOR COMPLEX PROTEIN WDR59"/>
    <property type="match status" value="1"/>
</dbReference>
<keyword evidence="2" id="KW-0677">Repeat</keyword>
<feature type="region of interest" description="Disordered" evidence="6">
    <location>
        <begin position="156"/>
        <end position="199"/>
    </location>
</feature>
<keyword evidence="10" id="KW-1185">Reference proteome</keyword>
<feature type="repeat" description="WD" evidence="5">
    <location>
        <begin position="300"/>
        <end position="336"/>
    </location>
</feature>
<dbReference type="Pfam" id="PF17120">
    <property type="entry name" value="zf-RING_16"/>
    <property type="match status" value="1"/>
</dbReference>
<evidence type="ECO:0000313" key="9">
    <source>
        <dbReference type="EMBL" id="WBW73455.1"/>
    </source>
</evidence>
<keyword evidence="4" id="KW-0479">Metal-binding</keyword>
<dbReference type="InterPro" id="IPR049567">
    <property type="entry name" value="WDR59-like"/>
</dbReference>
<feature type="compositionally biased region" description="Polar residues" evidence="6">
    <location>
        <begin position="190"/>
        <end position="199"/>
    </location>
</feature>
<dbReference type="SMART" id="SM00320">
    <property type="entry name" value="WD40"/>
    <property type="match status" value="5"/>
</dbReference>
<evidence type="ECO:0000256" key="2">
    <source>
        <dbReference type="ARBA" id="ARBA00022737"/>
    </source>
</evidence>